<dbReference type="InterPro" id="IPR036322">
    <property type="entry name" value="WD40_repeat_dom_sf"/>
</dbReference>
<dbReference type="RefSeq" id="WP_067694846.1">
    <property type="nucleotide sequence ID" value="NZ_LLZH01000234.1"/>
</dbReference>
<dbReference type="InterPro" id="IPR015943">
    <property type="entry name" value="WD40/YVTN_repeat-like_dom_sf"/>
</dbReference>
<name>A0A101JQ22_9ACTN</name>
<keyword evidence="1 3" id="KW-0853">WD repeat</keyword>
<accession>A0A101JQ22</accession>
<proteinExistence type="predicted"/>
<dbReference type="SUPFAM" id="SSF75011">
    <property type="entry name" value="3-carboxy-cis,cis-mucoante lactonizing enzyme"/>
    <property type="match status" value="1"/>
</dbReference>
<dbReference type="Gene3D" id="2.130.10.10">
    <property type="entry name" value="YVTN repeat-like/Quinoprotein amine dehydrogenase"/>
    <property type="match status" value="2"/>
</dbReference>
<sequence length="673" mass="70793">MDRYDRITMLLRQGRTADAARLRAANPPDRLPRWTAGNPLSPDLRQIHELRDSLHGTHLDAGHAWAFSSDIIFRIARSDGHVHRTPLQTIPGDGYRRDAVFTAGTVTAIDDTRVYVWDMTTGRLLLATDPDDIPGPAGDLVSLAVGAGTAVTGTRAGYLLHWDLTDGRLLARTAAHTGFVHLVAIGTTGTPAVVSSGGDYVDDQTVHFHHLDGLRPLGTAQPIAQSITAAGWTVLDGQPRAVTLDDDGLLTVWEIPAAAPLWRVTIGGGSVGKHLVFTPDGTRMVVGSHGLTLHVVDVRDGTRHGTARTDFTTRIEHVAVHGSTAFAVQGLHSGGRTNLLDLTDRPAPDPGHHPRLLTATTDGQDTLVALDTHGLVHRYATHDGQPLAAPAGTPTGRYQAVGGHPHLATVTVSGRTQLVVMTDLVPTVVDPVTGATRTATADRLPDRSILWGLAAHDGLIAAVTIGGTVAVWDATTLTLRASTSVAETGRATDVALADRHGRTVVLVGFTDGSIRWYDGTDLTALTPPGPLAARAHPTGVTTDPADILGAHAVRALHVTGTTLLTAVGTTVTIDDLATGDPAGPALPHPSTVTDLCPAAGHGVPAVATTCADGTLRIWELRTGQLIRTFPLHPDTRRVLSVTGDQVVTLAVEYLLAVGDNARNTETGETDDRL</sequence>
<dbReference type="SMART" id="SM00320">
    <property type="entry name" value="WD40"/>
    <property type="match status" value="5"/>
</dbReference>
<evidence type="ECO:0000256" key="2">
    <source>
        <dbReference type="ARBA" id="ARBA00022737"/>
    </source>
</evidence>
<protein>
    <recommendedName>
        <fullName evidence="6">WD40 repeat domain-containing protein</fullName>
    </recommendedName>
</protein>
<evidence type="ECO:0000313" key="4">
    <source>
        <dbReference type="EMBL" id="KUL30848.1"/>
    </source>
</evidence>
<reference evidence="4 5" key="1">
    <citation type="submission" date="2015-10" db="EMBL/GenBank/DDBJ databases">
        <authorList>
            <person name="Gilbert D.G."/>
        </authorList>
    </citation>
    <scope>NUCLEOTIDE SEQUENCE [LARGE SCALE GENOMIC DNA]</scope>
    <source>
        <strain evidence="4 5">NRRL B-16712</strain>
    </source>
</reference>
<dbReference type="Proteomes" id="UP000053244">
    <property type="component" value="Unassembled WGS sequence"/>
</dbReference>
<evidence type="ECO:0000256" key="1">
    <source>
        <dbReference type="ARBA" id="ARBA00022574"/>
    </source>
</evidence>
<dbReference type="SUPFAM" id="SSF50978">
    <property type="entry name" value="WD40 repeat-like"/>
    <property type="match status" value="1"/>
</dbReference>
<organism evidence="4 5">
    <name type="scientific">Actinoplanes awajinensis subsp. mycoplanecinus</name>
    <dbReference type="NCBI Taxonomy" id="135947"/>
    <lineage>
        <taxon>Bacteria</taxon>
        <taxon>Bacillati</taxon>
        <taxon>Actinomycetota</taxon>
        <taxon>Actinomycetes</taxon>
        <taxon>Micromonosporales</taxon>
        <taxon>Micromonosporaceae</taxon>
        <taxon>Actinoplanes</taxon>
    </lineage>
</organism>
<keyword evidence="2" id="KW-0677">Repeat</keyword>
<dbReference type="PANTHER" id="PTHR44019">
    <property type="entry name" value="WD REPEAT-CONTAINING PROTEIN 55"/>
    <property type="match status" value="1"/>
</dbReference>
<keyword evidence="5" id="KW-1185">Reference proteome</keyword>
<comment type="caution">
    <text evidence="4">The sequence shown here is derived from an EMBL/GenBank/DDBJ whole genome shotgun (WGS) entry which is preliminary data.</text>
</comment>
<evidence type="ECO:0000313" key="5">
    <source>
        <dbReference type="Proteomes" id="UP000053244"/>
    </source>
</evidence>
<evidence type="ECO:0008006" key="6">
    <source>
        <dbReference type="Google" id="ProtNLM"/>
    </source>
</evidence>
<dbReference type="OrthoDB" id="3303686at2"/>
<evidence type="ECO:0000256" key="3">
    <source>
        <dbReference type="PROSITE-ProRule" id="PRU00221"/>
    </source>
</evidence>
<dbReference type="AlphaFoldDB" id="A0A101JQ22"/>
<gene>
    <name evidence="4" type="ORF">ADL15_23075</name>
</gene>
<dbReference type="EMBL" id="LLZH01000234">
    <property type="protein sequence ID" value="KUL30848.1"/>
    <property type="molecule type" value="Genomic_DNA"/>
</dbReference>
<dbReference type="PANTHER" id="PTHR44019:SF8">
    <property type="entry name" value="POC1 CENTRIOLAR PROTEIN HOMOLOG"/>
    <property type="match status" value="1"/>
</dbReference>
<dbReference type="InterPro" id="IPR001680">
    <property type="entry name" value="WD40_rpt"/>
</dbReference>
<dbReference type="InterPro" id="IPR050505">
    <property type="entry name" value="WDR55/POC1"/>
</dbReference>
<feature type="repeat" description="WD" evidence="3">
    <location>
        <begin position="606"/>
        <end position="628"/>
    </location>
</feature>
<dbReference type="PROSITE" id="PS50082">
    <property type="entry name" value="WD_REPEATS_2"/>
    <property type="match status" value="1"/>
</dbReference>